<dbReference type="InterPro" id="IPR011335">
    <property type="entry name" value="Restrct_endonuc-II-like"/>
</dbReference>
<reference evidence="3 4" key="1">
    <citation type="journal article" date="2014" name="Genome Biol. Evol.">
        <title>Acetic acid bacteria genomes reveal functional traits for adaptation to life in insect guts.</title>
        <authorList>
            <person name="Chouaia B."/>
            <person name="Gaiarsa S."/>
            <person name="Crotti E."/>
            <person name="Comandatore F."/>
            <person name="Degli Esposti M."/>
            <person name="Ricci I."/>
            <person name="Alma A."/>
            <person name="Favia G."/>
            <person name="Bandi C."/>
            <person name="Daffonchio D."/>
        </authorList>
    </citation>
    <scope>NUCLEOTIDE SEQUENCE [LARGE SCALE GENOMIC DNA]</scope>
    <source>
        <strain evidence="4">AM169</strain>
    </source>
</reference>
<keyword evidence="3" id="KW-0255">Endonuclease</keyword>
<dbReference type="InterPro" id="IPR011856">
    <property type="entry name" value="tRNA_endonuc-like_dom_sf"/>
</dbReference>
<dbReference type="HAMAP" id="MF_00048">
    <property type="entry name" value="UPF0102"/>
    <property type="match status" value="1"/>
</dbReference>
<dbReference type="EMBL" id="CBLY010000006">
    <property type="protein sequence ID" value="CDG33973.1"/>
    <property type="molecule type" value="Genomic_DNA"/>
</dbReference>
<dbReference type="SUPFAM" id="SSF52980">
    <property type="entry name" value="Restriction endonuclease-like"/>
    <property type="match status" value="1"/>
</dbReference>
<reference evidence="3 4" key="2">
    <citation type="journal article" date="2014" name="PLoS ONE">
        <title>Evolution of mitochondria reconstructed from the energy metabolism of living bacteria.</title>
        <authorList>
            <person name="Degli Esposti M."/>
            <person name="Chouaia B."/>
            <person name="Comandatore F."/>
            <person name="Crotti E."/>
            <person name="Sassera D."/>
            <person name="Lievens P.M."/>
            <person name="Daffonchio D."/>
            <person name="Bandi C."/>
        </authorList>
    </citation>
    <scope>NUCLEOTIDE SEQUENCE [LARGE SCALE GENOMIC DNA]</scope>
    <source>
        <strain evidence="4">AM169</strain>
    </source>
</reference>
<dbReference type="Gene3D" id="3.40.1350.10">
    <property type="match status" value="1"/>
</dbReference>
<dbReference type="GO" id="GO:0003676">
    <property type="term" value="F:nucleic acid binding"/>
    <property type="evidence" value="ECO:0007669"/>
    <property type="project" value="InterPro"/>
</dbReference>
<dbReference type="PANTHER" id="PTHR34039">
    <property type="entry name" value="UPF0102 PROTEIN YRAN"/>
    <property type="match status" value="1"/>
</dbReference>
<comment type="similarity">
    <text evidence="1 2">Belongs to the UPF0102 family.</text>
</comment>
<comment type="caution">
    <text evidence="3">The sequence shown here is derived from an EMBL/GenBank/DDBJ whole genome shotgun (WGS) entry which is preliminary data.</text>
</comment>
<accession>A0A7U7G6E2</accession>
<proteinExistence type="inferred from homology"/>
<keyword evidence="3" id="KW-0540">Nuclease</keyword>
<dbReference type="GO" id="GO:0004519">
    <property type="term" value="F:endonuclease activity"/>
    <property type="evidence" value="ECO:0007669"/>
    <property type="project" value="UniProtKB-KW"/>
</dbReference>
<organism evidence="3 4">
    <name type="scientific">Parasaccharibacter apium</name>
    <dbReference type="NCBI Taxonomy" id="1510841"/>
    <lineage>
        <taxon>Bacteria</taxon>
        <taxon>Pseudomonadati</taxon>
        <taxon>Pseudomonadota</taxon>
        <taxon>Alphaproteobacteria</taxon>
        <taxon>Acetobacterales</taxon>
        <taxon>Acetobacteraceae</taxon>
        <taxon>Parasaccharibacter</taxon>
    </lineage>
</organism>
<dbReference type="Pfam" id="PF02021">
    <property type="entry name" value="UPF0102"/>
    <property type="match status" value="1"/>
</dbReference>
<dbReference type="PANTHER" id="PTHR34039:SF1">
    <property type="entry name" value="UPF0102 PROTEIN YRAN"/>
    <property type="match status" value="1"/>
</dbReference>
<evidence type="ECO:0000313" key="3">
    <source>
        <dbReference type="EMBL" id="CDG33973.1"/>
    </source>
</evidence>
<evidence type="ECO:0000256" key="1">
    <source>
        <dbReference type="ARBA" id="ARBA00006738"/>
    </source>
</evidence>
<evidence type="ECO:0000313" key="4">
    <source>
        <dbReference type="Proteomes" id="UP000027590"/>
    </source>
</evidence>
<evidence type="ECO:0000256" key="2">
    <source>
        <dbReference type="HAMAP-Rule" id="MF_00048"/>
    </source>
</evidence>
<gene>
    <name evidence="3" type="ORF">SACS_1235</name>
</gene>
<dbReference type="InterPro" id="IPR003509">
    <property type="entry name" value="UPF0102_YraN-like"/>
</dbReference>
<sequence>MAYQAGKQAEDAAAEFLARQGYTPLARRLRTPCGEIDLLVANDEWLLAIEVKQRTTLSEARYALSPQQSQRLLRAFAFILETRPDWQRPNTRLDVLVIDKTGRIEQIEDALRLY</sequence>
<keyword evidence="3" id="KW-0378">Hydrolase</keyword>
<dbReference type="Proteomes" id="UP000027590">
    <property type="component" value="Unassembled WGS sequence"/>
</dbReference>
<dbReference type="AlphaFoldDB" id="A0A7U7G6E2"/>
<name>A0A7U7G6E2_9PROT</name>
<protein>
    <recommendedName>
        <fullName evidence="2">UPF0102 protein SACS_1235</fullName>
    </recommendedName>
</protein>